<reference evidence="1" key="1">
    <citation type="submission" date="2022-07" db="EMBL/GenBank/DDBJ databases">
        <title>Phylogenomic reconstructions and comparative analyses of Kickxellomycotina fungi.</title>
        <authorList>
            <person name="Reynolds N.K."/>
            <person name="Stajich J.E."/>
            <person name="Barry K."/>
            <person name="Grigoriev I.V."/>
            <person name="Crous P."/>
            <person name="Smith M.E."/>
        </authorList>
    </citation>
    <scope>NUCLEOTIDE SEQUENCE</scope>
    <source>
        <strain evidence="1">NRRL 1566</strain>
    </source>
</reference>
<accession>A0A9W8LXJ9</accession>
<evidence type="ECO:0000313" key="1">
    <source>
        <dbReference type="EMBL" id="KAJ2842972.1"/>
    </source>
</evidence>
<comment type="caution">
    <text evidence="1">The sequence shown here is derived from an EMBL/GenBank/DDBJ whole genome shotgun (WGS) entry which is preliminary data.</text>
</comment>
<proteinExistence type="predicted"/>
<sequence>MTQVKCEYRYEDAAEANDKRIDEGEIDWMEEESFKDIYDEIIYRIGCDPSTLSKGVSIDETPIDIDEDTNFDQFVDIYKDKGSNEII</sequence>
<feature type="non-terminal residue" evidence="1">
    <location>
        <position position="87"/>
    </location>
</feature>
<keyword evidence="2" id="KW-1185">Reference proteome</keyword>
<evidence type="ECO:0000313" key="2">
    <source>
        <dbReference type="Proteomes" id="UP001139887"/>
    </source>
</evidence>
<name>A0A9W8LXJ9_9FUNG</name>
<organism evidence="1 2">
    <name type="scientific">Coemansia brasiliensis</name>
    <dbReference type="NCBI Taxonomy" id="2650707"/>
    <lineage>
        <taxon>Eukaryota</taxon>
        <taxon>Fungi</taxon>
        <taxon>Fungi incertae sedis</taxon>
        <taxon>Zoopagomycota</taxon>
        <taxon>Kickxellomycotina</taxon>
        <taxon>Kickxellomycetes</taxon>
        <taxon>Kickxellales</taxon>
        <taxon>Kickxellaceae</taxon>
        <taxon>Coemansia</taxon>
    </lineage>
</organism>
<dbReference type="AlphaFoldDB" id="A0A9W8LXJ9"/>
<dbReference type="Proteomes" id="UP001139887">
    <property type="component" value="Unassembled WGS sequence"/>
</dbReference>
<dbReference type="EMBL" id="JANBUW010001570">
    <property type="protein sequence ID" value="KAJ2842972.1"/>
    <property type="molecule type" value="Genomic_DNA"/>
</dbReference>
<gene>
    <name evidence="1" type="ORF">IWW36_005718</name>
</gene>
<protein>
    <submittedName>
        <fullName evidence="1">Uncharacterized protein</fullName>
    </submittedName>
</protein>